<evidence type="ECO:0000259" key="7">
    <source>
        <dbReference type="Pfam" id="PF13505"/>
    </source>
</evidence>
<feature type="signal peptide" evidence="6">
    <location>
        <begin position="1"/>
        <end position="26"/>
    </location>
</feature>
<dbReference type="InterPro" id="IPR027385">
    <property type="entry name" value="Beta-barrel_OMP"/>
</dbReference>
<dbReference type="PANTHER" id="PTHR34001">
    <property type="entry name" value="BLL7405 PROTEIN"/>
    <property type="match status" value="1"/>
</dbReference>
<dbReference type="Gene3D" id="2.40.160.20">
    <property type="match status" value="2"/>
</dbReference>
<accession>A0A8E2BGX6</accession>
<keyword evidence="2 6" id="KW-0732">Signal</keyword>
<dbReference type="InterPro" id="IPR011250">
    <property type="entry name" value="OMP/PagP_B-barrel"/>
</dbReference>
<evidence type="ECO:0000256" key="2">
    <source>
        <dbReference type="ARBA" id="ARBA00022729"/>
    </source>
</evidence>
<evidence type="ECO:0000256" key="6">
    <source>
        <dbReference type="SAM" id="SignalP"/>
    </source>
</evidence>
<dbReference type="PANTHER" id="PTHR34001:SF3">
    <property type="entry name" value="BLL7405 PROTEIN"/>
    <property type="match status" value="1"/>
</dbReference>
<sequence length="433" mass="45165">MTFGKTWQALLLGAVSAVAINSASFAADSVTEAPAAAGFNWSGVYVGFGGGVGANVHEVSSPLTAPGFSFNGIGGEGVFGEVTLGYDYMVSPRFLIGGLVDAHFGNISTKIDAAPFADVSITEKYGFDVGLRAGYLVTPSTLGYVLGGYAWQKSELEASGGGGDFSFDWDKDGYFLGVGVETVVASNWTLKTEYRYTRFSTANILSEFGAPDGVLDTDTSRHTFSVAANYRFGAQNGGAAAFESPAYSWTGFYVGGNVGAGAAVHELGLGGAASFNGIGGEGAFGELNVGYDHEFGGNWVAGVQLGGRYSGVTSEINFGPGKLNLDADYGFDLLARVGMKLNESTLAYVLGGYSWQHFDLIASGGGSSQSLIDWNAGGFSVGGGLEAAVTNNMTVNLEYRYAQYQSEDFDSSGIFEVTPSSHTVRVGAKYKFN</sequence>
<keyword evidence="4" id="KW-0998">Cell outer membrane</keyword>
<dbReference type="Pfam" id="PF13505">
    <property type="entry name" value="OMP_b-brl"/>
    <property type="match status" value="2"/>
</dbReference>
<proteinExistence type="inferred from homology"/>
<protein>
    <submittedName>
        <fullName evidence="8">Outer membrane immunogenic protein</fullName>
    </submittedName>
</protein>
<gene>
    <name evidence="8" type="ORF">HNQ96_006124</name>
</gene>
<evidence type="ECO:0000256" key="4">
    <source>
        <dbReference type="ARBA" id="ARBA00023237"/>
    </source>
</evidence>
<dbReference type="GO" id="GO:0009279">
    <property type="term" value="C:cell outer membrane"/>
    <property type="evidence" value="ECO:0007669"/>
    <property type="project" value="UniProtKB-SubCell"/>
</dbReference>
<dbReference type="EMBL" id="JACHGI010000025">
    <property type="protein sequence ID" value="MBB6470230.1"/>
    <property type="molecule type" value="Genomic_DNA"/>
</dbReference>
<organism evidence="8 9">
    <name type="scientific">Aminobacter carboxidus</name>
    <dbReference type="NCBI Taxonomy" id="376165"/>
    <lineage>
        <taxon>Bacteria</taxon>
        <taxon>Pseudomonadati</taxon>
        <taxon>Pseudomonadota</taxon>
        <taxon>Alphaproteobacteria</taxon>
        <taxon>Hyphomicrobiales</taxon>
        <taxon>Phyllobacteriaceae</taxon>
        <taxon>Aminobacter</taxon>
    </lineage>
</organism>
<comment type="similarity">
    <text evidence="5">Belongs to the Omp25/RopB family.</text>
</comment>
<dbReference type="RefSeq" id="WP_184774274.1">
    <property type="nucleotide sequence ID" value="NZ_JACHGI010000025.1"/>
</dbReference>
<feature type="domain" description="Outer membrane protein beta-barrel" evidence="7">
    <location>
        <begin position="240"/>
        <end position="432"/>
    </location>
</feature>
<keyword evidence="3" id="KW-0472">Membrane</keyword>
<dbReference type="AlphaFoldDB" id="A0A8E2BGX6"/>
<feature type="chain" id="PRO_5034170109" evidence="6">
    <location>
        <begin position="27"/>
        <end position="433"/>
    </location>
</feature>
<evidence type="ECO:0000313" key="8">
    <source>
        <dbReference type="EMBL" id="MBB6470230.1"/>
    </source>
</evidence>
<feature type="domain" description="Outer membrane protein beta-barrel" evidence="7">
    <location>
        <begin position="24"/>
        <end position="232"/>
    </location>
</feature>
<name>A0A8E2BGX6_9HYPH</name>
<reference evidence="8 9" key="1">
    <citation type="submission" date="2020-08" db="EMBL/GenBank/DDBJ databases">
        <title>Genomic Encyclopedia of Type Strains, Phase IV (KMG-IV): sequencing the most valuable type-strain genomes for metagenomic binning, comparative biology and taxonomic classification.</title>
        <authorList>
            <person name="Goeker M."/>
        </authorList>
    </citation>
    <scope>NUCLEOTIDE SEQUENCE [LARGE SCALE GENOMIC DNA]</scope>
    <source>
        <strain evidence="8 9">DSM 17454</strain>
    </source>
</reference>
<dbReference type="InterPro" id="IPR051692">
    <property type="entry name" value="OMP-like"/>
</dbReference>
<comment type="subcellular location">
    <subcellularLocation>
        <location evidence="1">Cell outer membrane</location>
    </subcellularLocation>
</comment>
<comment type="caution">
    <text evidence="8">The sequence shown here is derived from an EMBL/GenBank/DDBJ whole genome shotgun (WGS) entry which is preliminary data.</text>
</comment>
<evidence type="ECO:0000256" key="3">
    <source>
        <dbReference type="ARBA" id="ARBA00023136"/>
    </source>
</evidence>
<evidence type="ECO:0000256" key="1">
    <source>
        <dbReference type="ARBA" id="ARBA00004442"/>
    </source>
</evidence>
<evidence type="ECO:0000313" key="9">
    <source>
        <dbReference type="Proteomes" id="UP000532373"/>
    </source>
</evidence>
<dbReference type="Proteomes" id="UP000532373">
    <property type="component" value="Unassembled WGS sequence"/>
</dbReference>
<dbReference type="SUPFAM" id="SSF56925">
    <property type="entry name" value="OMPA-like"/>
    <property type="match status" value="2"/>
</dbReference>
<evidence type="ECO:0000256" key="5">
    <source>
        <dbReference type="ARBA" id="ARBA00038306"/>
    </source>
</evidence>